<name>A0ACC2VGA0_9TREE</name>
<evidence type="ECO:0000313" key="1">
    <source>
        <dbReference type="EMBL" id="KAJ9098158.1"/>
    </source>
</evidence>
<proteinExistence type="predicted"/>
<dbReference type="EMBL" id="JASBWT010000015">
    <property type="protein sequence ID" value="KAJ9098158.1"/>
    <property type="molecule type" value="Genomic_DNA"/>
</dbReference>
<evidence type="ECO:0000313" key="2">
    <source>
        <dbReference type="Proteomes" id="UP001227268"/>
    </source>
</evidence>
<reference evidence="1" key="1">
    <citation type="submission" date="2023-04" db="EMBL/GenBank/DDBJ databases">
        <title>Draft Genome sequencing of Naganishia species isolated from polar environments using Oxford Nanopore Technology.</title>
        <authorList>
            <person name="Leo P."/>
            <person name="Venkateswaran K."/>
        </authorList>
    </citation>
    <scope>NUCLEOTIDE SEQUENCE</scope>
    <source>
        <strain evidence="1">MNA-CCFEE 5423</strain>
    </source>
</reference>
<keyword evidence="2" id="KW-1185">Reference proteome</keyword>
<comment type="caution">
    <text evidence="1">The sequence shown here is derived from an EMBL/GenBank/DDBJ whole genome shotgun (WGS) entry which is preliminary data.</text>
</comment>
<organism evidence="1 2">
    <name type="scientific">Naganishia friedmannii</name>
    <dbReference type="NCBI Taxonomy" id="89922"/>
    <lineage>
        <taxon>Eukaryota</taxon>
        <taxon>Fungi</taxon>
        <taxon>Dikarya</taxon>
        <taxon>Basidiomycota</taxon>
        <taxon>Agaricomycotina</taxon>
        <taxon>Tremellomycetes</taxon>
        <taxon>Filobasidiales</taxon>
        <taxon>Filobasidiaceae</taxon>
        <taxon>Naganishia</taxon>
    </lineage>
</organism>
<dbReference type="Proteomes" id="UP001227268">
    <property type="component" value="Unassembled WGS sequence"/>
</dbReference>
<protein>
    <submittedName>
        <fullName evidence="1">Uncharacterized protein</fullName>
    </submittedName>
</protein>
<accession>A0ACC2VGA0</accession>
<sequence>MSLCATCRRHGLSATPAKSAFGAVHQTRSTSSLHKTAWPSKTHLRAKPRIPNPLPALYPQLVIQADGSSFTQYTTAPSPAVYRLTRDVTNNPLWNLNKDGGMGRRGDGEEDGGRLARFRRLYGESTSSSSSATTEAATSEKKSSSASAVPSPVAGLFEASDLDWMSSEAGKAEKVSAKEMAGPQKAGKGKKK</sequence>
<gene>
    <name evidence="1" type="ORF">QFC21_004487</name>
</gene>